<dbReference type="Pfam" id="PF02674">
    <property type="entry name" value="Colicin_V"/>
    <property type="match status" value="1"/>
</dbReference>
<dbReference type="PANTHER" id="PTHR37306">
    <property type="entry name" value="COLICIN V PRODUCTION PROTEIN"/>
    <property type="match status" value="1"/>
</dbReference>
<dbReference type="OrthoDB" id="164263at2"/>
<comment type="subcellular location">
    <subcellularLocation>
        <location evidence="1">Membrane</location>
        <topology evidence="1">Multi-pass membrane protein</topology>
    </subcellularLocation>
</comment>
<feature type="transmembrane region" description="Helical" evidence="5">
    <location>
        <begin position="101"/>
        <end position="126"/>
    </location>
</feature>
<evidence type="ECO:0000256" key="3">
    <source>
        <dbReference type="ARBA" id="ARBA00022989"/>
    </source>
</evidence>
<dbReference type="RefSeq" id="WP_126581699.1">
    <property type="nucleotide sequence ID" value="NZ_BIFR01000001.1"/>
</dbReference>
<dbReference type="GO" id="GO:0009403">
    <property type="term" value="P:toxin biosynthetic process"/>
    <property type="evidence" value="ECO:0007669"/>
    <property type="project" value="InterPro"/>
</dbReference>
<keyword evidence="3 5" id="KW-1133">Transmembrane helix</keyword>
<accession>A0A402A5I9</accession>
<dbReference type="Proteomes" id="UP000287352">
    <property type="component" value="Unassembled WGS sequence"/>
</dbReference>
<gene>
    <name evidence="6" type="ORF">KTT_41440</name>
</gene>
<reference evidence="7" key="1">
    <citation type="submission" date="2018-12" db="EMBL/GenBank/DDBJ databases">
        <title>Tengunoibacter tsumagoiensis gen. nov., sp. nov., Dictyobacter kobayashii sp. nov., D. alpinus sp. nov., and D. joshuensis sp. nov. and description of Dictyobacteraceae fam. nov. within the order Ktedonobacterales isolated from Tengu-no-mugimeshi.</title>
        <authorList>
            <person name="Wang C.M."/>
            <person name="Zheng Y."/>
            <person name="Sakai Y."/>
            <person name="Toyoda A."/>
            <person name="Minakuchi Y."/>
            <person name="Abe K."/>
            <person name="Yokota A."/>
            <person name="Yabe S."/>
        </authorList>
    </citation>
    <scope>NUCLEOTIDE SEQUENCE [LARGE SCALE GENOMIC DNA]</scope>
    <source>
        <strain evidence="7">Uno3</strain>
    </source>
</reference>
<evidence type="ECO:0000313" key="7">
    <source>
        <dbReference type="Proteomes" id="UP000287352"/>
    </source>
</evidence>
<protein>
    <recommendedName>
        <fullName evidence="8">CvpA family protein</fullName>
    </recommendedName>
</protein>
<evidence type="ECO:0000256" key="5">
    <source>
        <dbReference type="SAM" id="Phobius"/>
    </source>
</evidence>
<keyword evidence="4 5" id="KW-0472">Membrane</keyword>
<proteinExistence type="predicted"/>
<feature type="transmembrane region" description="Helical" evidence="5">
    <location>
        <begin position="67"/>
        <end position="89"/>
    </location>
</feature>
<organism evidence="6 7">
    <name type="scientific">Tengunoibacter tsumagoiensis</name>
    <dbReference type="NCBI Taxonomy" id="2014871"/>
    <lineage>
        <taxon>Bacteria</taxon>
        <taxon>Bacillati</taxon>
        <taxon>Chloroflexota</taxon>
        <taxon>Ktedonobacteria</taxon>
        <taxon>Ktedonobacterales</taxon>
        <taxon>Dictyobacteraceae</taxon>
        <taxon>Tengunoibacter</taxon>
    </lineage>
</organism>
<keyword evidence="7" id="KW-1185">Reference proteome</keyword>
<dbReference type="GO" id="GO:0016020">
    <property type="term" value="C:membrane"/>
    <property type="evidence" value="ECO:0007669"/>
    <property type="project" value="UniProtKB-SubCell"/>
</dbReference>
<sequence>MALSVIDLLFVITMVLLIINGLRNGAIFSLVSLLILPVGLGVAYFYGPSFTELLANNGIPATPLISYGVLFIGSILVLHILGNLVRGVVKSVPLVSQGDTLLGGAIGFVEAWLIWLILLIILGTFLGNVQSSIQQGSTLIPGFNIHVDQLQAWHDFYNQAVTNSLFAKVNGLFVKQLPNLPHLPQ</sequence>
<evidence type="ECO:0000256" key="4">
    <source>
        <dbReference type="ARBA" id="ARBA00023136"/>
    </source>
</evidence>
<comment type="caution">
    <text evidence="6">The sequence shown here is derived from an EMBL/GenBank/DDBJ whole genome shotgun (WGS) entry which is preliminary data.</text>
</comment>
<dbReference type="AlphaFoldDB" id="A0A402A5I9"/>
<evidence type="ECO:0000313" key="6">
    <source>
        <dbReference type="EMBL" id="GCE14285.1"/>
    </source>
</evidence>
<name>A0A402A5I9_9CHLR</name>
<feature type="transmembrane region" description="Helical" evidence="5">
    <location>
        <begin position="6"/>
        <end position="22"/>
    </location>
</feature>
<dbReference type="PANTHER" id="PTHR37306:SF1">
    <property type="entry name" value="COLICIN V PRODUCTION PROTEIN"/>
    <property type="match status" value="1"/>
</dbReference>
<evidence type="ECO:0008006" key="8">
    <source>
        <dbReference type="Google" id="ProtNLM"/>
    </source>
</evidence>
<evidence type="ECO:0000256" key="2">
    <source>
        <dbReference type="ARBA" id="ARBA00022692"/>
    </source>
</evidence>
<evidence type="ECO:0000256" key="1">
    <source>
        <dbReference type="ARBA" id="ARBA00004141"/>
    </source>
</evidence>
<dbReference type="EMBL" id="BIFR01000001">
    <property type="protein sequence ID" value="GCE14285.1"/>
    <property type="molecule type" value="Genomic_DNA"/>
</dbReference>
<dbReference type="InterPro" id="IPR003825">
    <property type="entry name" value="Colicin-V_CvpA"/>
</dbReference>
<keyword evidence="2 5" id="KW-0812">Transmembrane</keyword>
<feature type="transmembrane region" description="Helical" evidence="5">
    <location>
        <begin position="27"/>
        <end position="47"/>
    </location>
</feature>